<keyword evidence="2" id="KW-0813">Transport</keyword>
<evidence type="ECO:0000256" key="6">
    <source>
        <dbReference type="ARBA" id="ARBA00022989"/>
    </source>
</evidence>
<feature type="transmembrane region" description="Helical" evidence="8">
    <location>
        <begin position="179"/>
        <end position="201"/>
    </location>
</feature>
<feature type="transmembrane region" description="Helical" evidence="8">
    <location>
        <begin position="266"/>
        <end position="285"/>
    </location>
</feature>
<dbReference type="EMBL" id="FPHT01000213">
    <property type="protein sequence ID" value="SFV82010.1"/>
    <property type="molecule type" value="Genomic_DNA"/>
</dbReference>
<dbReference type="PROSITE" id="PS50929">
    <property type="entry name" value="ABC_TM1F"/>
    <property type="match status" value="1"/>
</dbReference>
<dbReference type="GO" id="GO:0006879">
    <property type="term" value="P:intracellular iron ion homeostasis"/>
    <property type="evidence" value="ECO:0007669"/>
    <property type="project" value="TreeGrafter"/>
</dbReference>
<feature type="transmembrane region" description="Helical" evidence="8">
    <location>
        <begin position="297"/>
        <end position="318"/>
    </location>
</feature>
<evidence type="ECO:0000256" key="3">
    <source>
        <dbReference type="ARBA" id="ARBA00022692"/>
    </source>
</evidence>
<dbReference type="PROSITE" id="PS00211">
    <property type="entry name" value="ABC_TRANSPORTER_1"/>
    <property type="match status" value="1"/>
</dbReference>
<keyword evidence="7 8" id="KW-0472">Membrane</keyword>
<dbReference type="GO" id="GO:0005743">
    <property type="term" value="C:mitochondrial inner membrane"/>
    <property type="evidence" value="ECO:0007669"/>
    <property type="project" value="TreeGrafter"/>
</dbReference>
<dbReference type="InterPro" id="IPR011527">
    <property type="entry name" value="ABC1_TM_dom"/>
</dbReference>
<feature type="transmembrane region" description="Helical" evidence="8">
    <location>
        <begin position="38"/>
        <end position="59"/>
    </location>
</feature>
<dbReference type="GO" id="GO:0140359">
    <property type="term" value="F:ABC-type transporter activity"/>
    <property type="evidence" value="ECO:0007669"/>
    <property type="project" value="InterPro"/>
</dbReference>
<evidence type="ECO:0000259" key="10">
    <source>
        <dbReference type="PROSITE" id="PS50929"/>
    </source>
</evidence>
<evidence type="ECO:0000256" key="8">
    <source>
        <dbReference type="SAM" id="Phobius"/>
    </source>
</evidence>
<keyword evidence="4" id="KW-0547">Nucleotide-binding</keyword>
<evidence type="ECO:0000313" key="11">
    <source>
        <dbReference type="EMBL" id="SFV82010.1"/>
    </source>
</evidence>
<keyword evidence="3 8" id="KW-0812">Transmembrane</keyword>
<evidence type="ECO:0000256" key="2">
    <source>
        <dbReference type="ARBA" id="ARBA00022448"/>
    </source>
</evidence>
<dbReference type="GO" id="GO:0016887">
    <property type="term" value="F:ATP hydrolysis activity"/>
    <property type="evidence" value="ECO:0007669"/>
    <property type="project" value="InterPro"/>
</dbReference>
<dbReference type="SMART" id="SM00382">
    <property type="entry name" value="AAA"/>
    <property type="match status" value="1"/>
</dbReference>
<comment type="subcellular location">
    <subcellularLocation>
        <location evidence="1">Mitochondrion membrane</location>
        <topology evidence="1">Multi-pass membrane protein</topology>
    </subcellularLocation>
</comment>
<keyword evidence="6 8" id="KW-1133">Transmembrane helix</keyword>
<dbReference type="FunFam" id="3.40.50.300:FF:000287">
    <property type="entry name" value="Multidrug ABC transporter ATP-binding protein"/>
    <property type="match status" value="1"/>
</dbReference>
<dbReference type="InterPro" id="IPR039421">
    <property type="entry name" value="Type_1_exporter"/>
</dbReference>
<dbReference type="SUPFAM" id="SSF90123">
    <property type="entry name" value="ABC transporter transmembrane region"/>
    <property type="match status" value="1"/>
</dbReference>
<protein>
    <submittedName>
        <fullName evidence="11">Lipid A export ATP-binding/permease protein MsbA</fullName>
    </submittedName>
</protein>
<dbReference type="Gene3D" id="3.40.50.300">
    <property type="entry name" value="P-loop containing nucleotide triphosphate hydrolases"/>
    <property type="match status" value="1"/>
</dbReference>
<evidence type="ECO:0000256" key="7">
    <source>
        <dbReference type="ARBA" id="ARBA00023136"/>
    </source>
</evidence>
<feature type="domain" description="ABC transporter" evidence="9">
    <location>
        <begin position="357"/>
        <end position="591"/>
    </location>
</feature>
<dbReference type="PANTHER" id="PTHR24221">
    <property type="entry name" value="ATP-BINDING CASSETTE SUB-FAMILY B"/>
    <property type="match status" value="1"/>
</dbReference>
<dbReference type="Pfam" id="PF00664">
    <property type="entry name" value="ABC_membrane"/>
    <property type="match status" value="1"/>
</dbReference>
<evidence type="ECO:0000256" key="1">
    <source>
        <dbReference type="ARBA" id="ARBA00004225"/>
    </source>
</evidence>
<feature type="domain" description="ABC transmembrane type-1" evidence="10">
    <location>
        <begin position="39"/>
        <end position="323"/>
    </location>
</feature>
<evidence type="ECO:0000256" key="4">
    <source>
        <dbReference type="ARBA" id="ARBA00022741"/>
    </source>
</evidence>
<feature type="transmembrane region" description="Helical" evidence="8">
    <location>
        <begin position="71"/>
        <end position="89"/>
    </location>
</feature>
<dbReference type="GO" id="GO:0005524">
    <property type="term" value="F:ATP binding"/>
    <property type="evidence" value="ECO:0007669"/>
    <property type="project" value="UniProtKB-KW"/>
</dbReference>
<dbReference type="PROSITE" id="PS50893">
    <property type="entry name" value="ABC_TRANSPORTER_2"/>
    <property type="match status" value="1"/>
</dbReference>
<feature type="transmembrane region" description="Helical" evidence="8">
    <location>
        <begin position="150"/>
        <end position="173"/>
    </location>
</feature>
<evidence type="ECO:0000256" key="5">
    <source>
        <dbReference type="ARBA" id="ARBA00022840"/>
    </source>
</evidence>
<dbReference type="InterPro" id="IPR003439">
    <property type="entry name" value="ABC_transporter-like_ATP-bd"/>
</dbReference>
<dbReference type="Gene3D" id="1.20.1560.10">
    <property type="entry name" value="ABC transporter type 1, transmembrane domain"/>
    <property type="match status" value="1"/>
</dbReference>
<dbReference type="InterPro" id="IPR003593">
    <property type="entry name" value="AAA+_ATPase"/>
</dbReference>
<dbReference type="InterPro" id="IPR036640">
    <property type="entry name" value="ABC1_TM_sf"/>
</dbReference>
<name>A0A1W1DKR9_9ZZZZ</name>
<gene>
    <name evidence="11" type="ORF">MNB_SUP05-12-1044</name>
</gene>
<keyword evidence="5 11" id="KW-0067">ATP-binding</keyword>
<dbReference type="PANTHER" id="PTHR24221:SF402">
    <property type="entry name" value="IRON-SULFUR CLUSTERS TRANSPORTER ABCB7, MITOCHONDRIAL"/>
    <property type="match status" value="1"/>
</dbReference>
<sequence length="600" mass="67193">MMHGTSNSSQTKAYDFKTRDIKVLKRLMPYLLKMRVRVIFATLFLIAAKFANVAVPLILKEIVDSLDQTNVLLILPLGMLFAYGALRLASSLFNELRDAIFAKVRYHAMHLIALGVFKHLHTLDLSFHLDRRIGGITRDIDRGTQSVSTLLSIFVFNILPSFFEICLVIGILWINYDFFFAGISLITVLFYVGLTLAITTWRMKYRYQMNDMQSEANTNAVDSLINYETVKYFNQEAFEVNRYDQTMTRWENVATKSFTTMTALNFVQGAVIAIGVTIILIQASQGVVDQNLSLGDLIMIQALLLQLFMPLGSLGIIYRQIKHNFIDMNNMFDLLERTSEVQDADHAPDLDIAYGRIEFNHVSFAYKGKKAVLNDISFSIEPGQKVAIVGSSGSGKSTLAKLLFRFYDVSSGEILIDGQNIKLLNQSSVQSAIGVVPQDTVMFNESIYYNIAYGKPNATDDEIKRAAKLSFIESFIDQLPQGYDTVVGERGLKLSGGEKQRLAIARVLLKNPPILIFDEATSALDSYSEKMVQKALMSLSSEHTTLVIAHRLSTIVDADKIIVLGNGTIEESGTHTQLLNLGGQYASLWHMQVNEKNDEV</sequence>
<proteinExistence type="predicted"/>
<dbReference type="InterPro" id="IPR027417">
    <property type="entry name" value="P-loop_NTPase"/>
</dbReference>
<evidence type="ECO:0000259" key="9">
    <source>
        <dbReference type="PROSITE" id="PS50893"/>
    </source>
</evidence>
<dbReference type="Pfam" id="PF00005">
    <property type="entry name" value="ABC_tran"/>
    <property type="match status" value="1"/>
</dbReference>
<organism evidence="11">
    <name type="scientific">hydrothermal vent metagenome</name>
    <dbReference type="NCBI Taxonomy" id="652676"/>
    <lineage>
        <taxon>unclassified sequences</taxon>
        <taxon>metagenomes</taxon>
        <taxon>ecological metagenomes</taxon>
    </lineage>
</organism>
<dbReference type="InterPro" id="IPR017871">
    <property type="entry name" value="ABC_transporter-like_CS"/>
</dbReference>
<reference evidence="11" key="1">
    <citation type="submission" date="2016-10" db="EMBL/GenBank/DDBJ databases">
        <authorList>
            <person name="de Groot N.N."/>
        </authorList>
    </citation>
    <scope>NUCLEOTIDE SEQUENCE</scope>
</reference>
<dbReference type="CDD" id="cd18582">
    <property type="entry name" value="ABC_6TM_ATM1_ABCB7"/>
    <property type="match status" value="1"/>
</dbReference>
<dbReference type="SUPFAM" id="SSF52540">
    <property type="entry name" value="P-loop containing nucleoside triphosphate hydrolases"/>
    <property type="match status" value="1"/>
</dbReference>
<accession>A0A1W1DKR9</accession>
<dbReference type="AlphaFoldDB" id="A0A1W1DKR9"/>